<comment type="caution">
    <text evidence="3">The sequence shown here is derived from an EMBL/GenBank/DDBJ whole genome shotgun (WGS) entry which is preliminary data.</text>
</comment>
<gene>
    <name evidence="3" type="ORF">JQN70_07515</name>
</gene>
<dbReference type="PANTHER" id="PTHR34351">
    <property type="entry name" value="SLR1927 PROTEIN-RELATED"/>
    <property type="match status" value="1"/>
</dbReference>
<keyword evidence="4" id="KW-1185">Reference proteome</keyword>
<keyword evidence="1" id="KW-0472">Membrane</keyword>
<evidence type="ECO:0000313" key="3">
    <source>
        <dbReference type="EMBL" id="MBM6400226.1"/>
    </source>
</evidence>
<dbReference type="RefSeq" id="WP_204130708.1">
    <property type="nucleotide sequence ID" value="NZ_JAFDVD010000008.1"/>
</dbReference>
<feature type="transmembrane region" description="Helical" evidence="1">
    <location>
        <begin position="12"/>
        <end position="29"/>
    </location>
</feature>
<evidence type="ECO:0000313" key="4">
    <source>
        <dbReference type="Proteomes" id="UP001430172"/>
    </source>
</evidence>
<organism evidence="3 4">
    <name type="scientific">Phycicoccus sonneratiae</name>
    <dbReference type="NCBI Taxonomy" id="2807628"/>
    <lineage>
        <taxon>Bacteria</taxon>
        <taxon>Bacillati</taxon>
        <taxon>Actinomycetota</taxon>
        <taxon>Actinomycetes</taxon>
        <taxon>Micrococcales</taxon>
        <taxon>Intrasporangiaceae</taxon>
        <taxon>Phycicoccus</taxon>
    </lineage>
</organism>
<proteinExistence type="predicted"/>
<dbReference type="Proteomes" id="UP001430172">
    <property type="component" value="Unassembled WGS sequence"/>
</dbReference>
<dbReference type="Pfam" id="PF01882">
    <property type="entry name" value="DUF58"/>
    <property type="match status" value="1"/>
</dbReference>
<sequence length="422" mass="44333">MQVLRRTLTTRGASFAGSGVVLVLAGVLLGQHDVTRVGVLLLALTAVSLVVVRRHGLHLEVSRSVLPGRVAIDQRSVVTVRVRNAEAAPTPVLMAEESIDYALGDRPRFVLPSLRGGVSQEVQYTVRSHTRGVHHIGPLHVRVRDPFGLTLRTAAVSGHAEVVVLPRVVPLTAGRSLGSGIGSEGSIPHMVALHGEDDQTVREYRDGDDLRRIHWPATARTGDLMVRQEDRPAKRRAVVLLDTRAEGHGGSGRSSSLEWCVTTAASVTAHLVEGAHAVHLLTADPATDTGTRHDSTVERALDTLARVRLGSTDDMRSVLHDASALTGQGGLVVYVGGPLGDDDAHTLAALRQPGSSGVALVVEPGTFGGSRSRRRDPGASDAAEATTATLRASGWLTTVVDAATGPAEAWSAVVSSALVGAR</sequence>
<dbReference type="EMBL" id="JAFDVD010000008">
    <property type="protein sequence ID" value="MBM6400226.1"/>
    <property type="molecule type" value="Genomic_DNA"/>
</dbReference>
<evidence type="ECO:0000259" key="2">
    <source>
        <dbReference type="Pfam" id="PF01882"/>
    </source>
</evidence>
<keyword evidence="1" id="KW-0812">Transmembrane</keyword>
<feature type="domain" description="DUF58" evidence="2">
    <location>
        <begin position="201"/>
        <end position="351"/>
    </location>
</feature>
<protein>
    <submittedName>
        <fullName evidence="3">DUF58 domain-containing protein</fullName>
    </submittedName>
</protein>
<accession>A0ABS2CM45</accession>
<evidence type="ECO:0000256" key="1">
    <source>
        <dbReference type="SAM" id="Phobius"/>
    </source>
</evidence>
<reference evidence="3" key="1">
    <citation type="submission" date="2021-02" db="EMBL/GenBank/DDBJ databases">
        <title>Phycicoccus sp. MQZ13P-5T, whole genome shotgun sequence.</title>
        <authorList>
            <person name="Tuo L."/>
        </authorList>
    </citation>
    <scope>NUCLEOTIDE SEQUENCE</scope>
    <source>
        <strain evidence="3">MQZ13P-5</strain>
    </source>
</reference>
<dbReference type="PANTHER" id="PTHR34351:SF1">
    <property type="entry name" value="SLR1927 PROTEIN"/>
    <property type="match status" value="1"/>
</dbReference>
<dbReference type="InterPro" id="IPR002881">
    <property type="entry name" value="DUF58"/>
</dbReference>
<name>A0ABS2CM45_9MICO</name>
<keyword evidence="1" id="KW-1133">Transmembrane helix</keyword>